<dbReference type="HAMAP" id="MF_01445">
    <property type="entry name" value="TsaD"/>
    <property type="match status" value="1"/>
</dbReference>
<evidence type="ECO:0000256" key="3">
    <source>
        <dbReference type="ARBA" id="ARBA00022694"/>
    </source>
</evidence>
<comment type="function">
    <text evidence="8">Required for the formation of a threonylcarbamoyl group on adenosine at position 37 (t(6)A37) in tRNAs that read codons beginning with adenine. Is involved in the transfer of the threonylcarbamoyl moiety of threonylcarbamoyl-AMP (TC-AMP) to the N6 group of A37, together with TsaE and TsaB. TsaD likely plays a direct catalytic role in this reaction.</text>
</comment>
<feature type="binding site" evidence="8">
    <location>
        <position position="300"/>
    </location>
    <ligand>
        <name>Fe cation</name>
        <dbReference type="ChEBI" id="CHEBI:24875"/>
    </ligand>
</feature>
<feature type="binding site" evidence="8">
    <location>
        <position position="272"/>
    </location>
    <ligand>
        <name>substrate</name>
    </ligand>
</feature>
<evidence type="ECO:0000259" key="9">
    <source>
        <dbReference type="Pfam" id="PF00814"/>
    </source>
</evidence>
<keyword evidence="11" id="KW-1185">Reference proteome</keyword>
<feature type="binding site" evidence="8">
    <location>
        <position position="113"/>
    </location>
    <ligand>
        <name>Fe cation</name>
        <dbReference type="ChEBI" id="CHEBI:24875"/>
    </ligand>
</feature>
<keyword evidence="6 8" id="KW-0012">Acyltransferase</keyword>
<proteinExistence type="inferred from homology"/>
<gene>
    <name evidence="8" type="primary">tsaD</name>
    <name evidence="10" type="ORF">SAMN06265218_108102</name>
</gene>
<dbReference type="FunFam" id="3.30.420.40:FF:000040">
    <property type="entry name" value="tRNA N6-adenosine threonylcarbamoyltransferase"/>
    <property type="match status" value="1"/>
</dbReference>
<accession>A0A521D2Y3</accession>
<comment type="similarity">
    <text evidence="8">Belongs to the KAE1 / TsaD family.</text>
</comment>
<keyword evidence="1 8" id="KW-0963">Cytoplasm</keyword>
<evidence type="ECO:0000256" key="8">
    <source>
        <dbReference type="HAMAP-Rule" id="MF_01445"/>
    </source>
</evidence>
<comment type="subcellular location">
    <subcellularLocation>
        <location evidence="8">Cytoplasm</location>
    </subcellularLocation>
</comment>
<feature type="binding site" evidence="8">
    <location>
        <position position="177"/>
    </location>
    <ligand>
        <name>substrate</name>
    </ligand>
</feature>
<keyword evidence="3 8" id="KW-0819">tRNA processing</keyword>
<sequence>MNILGIESSCDETASAVYTDKGLQSNVIASQTVHEQYGGVVPELASRAHHKTIWSTVQQSLEEAGTSLDKIDAVAVTQGPGLMGSLLVGLCFAKGLCLSRDIPIIGVNHMDAHIYANFIEGQPEYPFVSLTVSGGHTQLVYVESPFEHTLLGQTRDDAAGEAFDKIGKILGLPYPAGPEIDERSKKGDPQFHDFPQAMLDNDFEFSFSGLKTSVMYYLEDKEDPEAFLAEHLNDICASVARAITEVLIKKLRNAVVHTGVQTITLAGGVSANSMLRQKAKALARQKDLQLFIPHIAYCTDNAAMIAITGHMMARRGLFSDMNLKPFASLKQAVS</sequence>
<dbReference type="RefSeq" id="WP_142714526.1">
    <property type="nucleotide sequence ID" value="NZ_FXTH01000008.1"/>
</dbReference>
<dbReference type="NCBIfam" id="TIGR00329">
    <property type="entry name" value="gcp_kae1"/>
    <property type="match status" value="1"/>
</dbReference>
<organism evidence="10 11">
    <name type="scientific">Fodinibius sediminis</name>
    <dbReference type="NCBI Taxonomy" id="1214077"/>
    <lineage>
        <taxon>Bacteria</taxon>
        <taxon>Pseudomonadati</taxon>
        <taxon>Balneolota</taxon>
        <taxon>Balneolia</taxon>
        <taxon>Balneolales</taxon>
        <taxon>Balneolaceae</taxon>
        <taxon>Fodinibius</taxon>
    </lineage>
</organism>
<keyword evidence="5 8" id="KW-0408">Iron</keyword>
<dbReference type="Gene3D" id="3.30.420.40">
    <property type="match status" value="2"/>
</dbReference>
<keyword evidence="4 8" id="KW-0479">Metal-binding</keyword>
<feature type="binding site" evidence="8">
    <location>
        <begin position="131"/>
        <end position="135"/>
    </location>
    <ligand>
        <name>substrate</name>
    </ligand>
</feature>
<protein>
    <recommendedName>
        <fullName evidence="8">tRNA N6-adenosine threonylcarbamoyltransferase</fullName>
        <ecNumber evidence="8">2.3.1.234</ecNumber>
    </recommendedName>
    <alternativeName>
        <fullName evidence="8">N6-L-threonylcarbamoyladenine synthase</fullName>
        <shortName evidence="8">t(6)A synthase</shortName>
    </alternativeName>
    <alternativeName>
        <fullName evidence="8">t(6)A37 threonylcarbamoyladenosine biosynthesis protein TsaD</fullName>
    </alternativeName>
    <alternativeName>
        <fullName evidence="8">tRNA threonylcarbamoyladenosine biosynthesis protein TsaD</fullName>
    </alternativeName>
</protein>
<dbReference type="PANTHER" id="PTHR11735">
    <property type="entry name" value="TRNA N6-ADENOSINE THREONYLCARBAMOYLTRANSFERASE"/>
    <property type="match status" value="1"/>
</dbReference>
<comment type="cofactor">
    <cofactor evidence="8">
        <name>Fe(2+)</name>
        <dbReference type="ChEBI" id="CHEBI:29033"/>
    </cofactor>
    <text evidence="8">Binds 1 Fe(2+) ion per subunit.</text>
</comment>
<dbReference type="InterPro" id="IPR022450">
    <property type="entry name" value="TsaD"/>
</dbReference>
<feature type="binding site" evidence="8">
    <location>
        <position position="164"/>
    </location>
    <ligand>
        <name>substrate</name>
    </ligand>
</feature>
<dbReference type="SUPFAM" id="SSF53067">
    <property type="entry name" value="Actin-like ATPase domain"/>
    <property type="match status" value="2"/>
</dbReference>
<evidence type="ECO:0000313" key="10">
    <source>
        <dbReference type="EMBL" id="SMO66049.1"/>
    </source>
</evidence>
<feature type="domain" description="Gcp-like" evidence="9">
    <location>
        <begin position="24"/>
        <end position="306"/>
    </location>
</feature>
<dbReference type="AlphaFoldDB" id="A0A521D2Y3"/>
<keyword evidence="2 8" id="KW-0808">Transferase</keyword>
<dbReference type="InterPro" id="IPR000905">
    <property type="entry name" value="Gcp-like_dom"/>
</dbReference>
<dbReference type="GO" id="GO:0005737">
    <property type="term" value="C:cytoplasm"/>
    <property type="evidence" value="ECO:0007669"/>
    <property type="project" value="UniProtKB-SubCell"/>
</dbReference>
<evidence type="ECO:0000256" key="2">
    <source>
        <dbReference type="ARBA" id="ARBA00022679"/>
    </source>
</evidence>
<dbReference type="GO" id="GO:0061711">
    <property type="term" value="F:tRNA N(6)-L-threonylcarbamoyladenine synthase activity"/>
    <property type="evidence" value="ECO:0007669"/>
    <property type="project" value="UniProtKB-EC"/>
</dbReference>
<dbReference type="PRINTS" id="PR00789">
    <property type="entry name" value="OSIALOPTASE"/>
</dbReference>
<reference evidence="10 11" key="1">
    <citation type="submission" date="2017-05" db="EMBL/GenBank/DDBJ databases">
        <authorList>
            <person name="Varghese N."/>
            <person name="Submissions S."/>
        </authorList>
    </citation>
    <scope>NUCLEOTIDE SEQUENCE [LARGE SCALE GENOMIC DNA]</scope>
    <source>
        <strain evidence="10 11">DSM 21194</strain>
    </source>
</reference>
<dbReference type="EC" id="2.3.1.234" evidence="8"/>
<dbReference type="GO" id="GO:0002949">
    <property type="term" value="P:tRNA threonylcarbamoyladenosine modification"/>
    <property type="evidence" value="ECO:0007669"/>
    <property type="project" value="UniProtKB-UniRule"/>
</dbReference>
<dbReference type="NCBIfam" id="TIGR03723">
    <property type="entry name" value="T6A_TsaD_YgjD"/>
    <property type="match status" value="1"/>
</dbReference>
<comment type="catalytic activity">
    <reaction evidence="7 8">
        <text>L-threonylcarbamoyladenylate + adenosine(37) in tRNA = N(6)-L-threonylcarbamoyladenosine(37) in tRNA + AMP + H(+)</text>
        <dbReference type="Rhea" id="RHEA:37059"/>
        <dbReference type="Rhea" id="RHEA-COMP:10162"/>
        <dbReference type="Rhea" id="RHEA-COMP:10163"/>
        <dbReference type="ChEBI" id="CHEBI:15378"/>
        <dbReference type="ChEBI" id="CHEBI:73682"/>
        <dbReference type="ChEBI" id="CHEBI:74411"/>
        <dbReference type="ChEBI" id="CHEBI:74418"/>
        <dbReference type="ChEBI" id="CHEBI:456215"/>
        <dbReference type="EC" id="2.3.1.234"/>
    </reaction>
</comment>
<dbReference type="Proteomes" id="UP000317593">
    <property type="component" value="Unassembled WGS sequence"/>
</dbReference>
<evidence type="ECO:0000256" key="7">
    <source>
        <dbReference type="ARBA" id="ARBA00048117"/>
    </source>
</evidence>
<name>A0A521D2Y3_9BACT</name>
<evidence type="ECO:0000313" key="11">
    <source>
        <dbReference type="Proteomes" id="UP000317593"/>
    </source>
</evidence>
<dbReference type="InterPro" id="IPR017861">
    <property type="entry name" value="KAE1/TsaD"/>
</dbReference>
<evidence type="ECO:0000256" key="1">
    <source>
        <dbReference type="ARBA" id="ARBA00022490"/>
    </source>
</evidence>
<evidence type="ECO:0000256" key="6">
    <source>
        <dbReference type="ARBA" id="ARBA00023315"/>
    </source>
</evidence>
<feature type="binding site" evidence="8">
    <location>
        <position position="109"/>
    </location>
    <ligand>
        <name>Fe cation</name>
        <dbReference type="ChEBI" id="CHEBI:24875"/>
    </ligand>
</feature>
<evidence type="ECO:0000256" key="4">
    <source>
        <dbReference type="ARBA" id="ARBA00022723"/>
    </source>
</evidence>
<dbReference type="EMBL" id="FXTH01000008">
    <property type="protein sequence ID" value="SMO66049.1"/>
    <property type="molecule type" value="Genomic_DNA"/>
</dbReference>
<dbReference type="CDD" id="cd24133">
    <property type="entry name" value="ASKHA_NBD_TsaD_bac"/>
    <property type="match status" value="1"/>
</dbReference>
<feature type="binding site" evidence="8">
    <location>
        <position position="181"/>
    </location>
    <ligand>
        <name>substrate</name>
    </ligand>
</feature>
<dbReference type="GO" id="GO:0005506">
    <property type="term" value="F:iron ion binding"/>
    <property type="evidence" value="ECO:0007669"/>
    <property type="project" value="UniProtKB-UniRule"/>
</dbReference>
<evidence type="ECO:0000256" key="5">
    <source>
        <dbReference type="ARBA" id="ARBA00023004"/>
    </source>
</evidence>
<dbReference type="Pfam" id="PF00814">
    <property type="entry name" value="TsaD"/>
    <property type="match status" value="1"/>
</dbReference>
<dbReference type="PANTHER" id="PTHR11735:SF6">
    <property type="entry name" value="TRNA N6-ADENOSINE THREONYLCARBAMOYLTRANSFERASE, MITOCHONDRIAL"/>
    <property type="match status" value="1"/>
</dbReference>
<dbReference type="OrthoDB" id="9806197at2"/>
<dbReference type="InterPro" id="IPR043129">
    <property type="entry name" value="ATPase_NBD"/>
</dbReference>